<evidence type="ECO:0000313" key="2">
    <source>
        <dbReference type="Proteomes" id="UP000198906"/>
    </source>
</evidence>
<dbReference type="AlphaFoldDB" id="A0A1C6SRT0"/>
<sequence length="37" mass="4009">MPTADIGRRIDGKATTRKGVRLAALDARIKAAELESR</sequence>
<evidence type="ECO:0000313" key="1">
    <source>
        <dbReference type="EMBL" id="SCL32251.1"/>
    </source>
</evidence>
<organism evidence="1 2">
    <name type="scientific">Micromonospora inyonensis</name>
    <dbReference type="NCBI Taxonomy" id="47866"/>
    <lineage>
        <taxon>Bacteria</taxon>
        <taxon>Bacillati</taxon>
        <taxon>Actinomycetota</taxon>
        <taxon>Actinomycetes</taxon>
        <taxon>Micromonosporales</taxon>
        <taxon>Micromonosporaceae</taxon>
        <taxon>Micromonospora</taxon>
    </lineage>
</organism>
<reference evidence="2" key="1">
    <citation type="submission" date="2016-06" db="EMBL/GenBank/DDBJ databases">
        <authorList>
            <person name="Varghese N."/>
        </authorList>
    </citation>
    <scope>NUCLEOTIDE SEQUENCE [LARGE SCALE GENOMIC DNA]</scope>
    <source>
        <strain evidence="2">DSM 46123</strain>
    </source>
</reference>
<dbReference type="EMBL" id="FMHU01000002">
    <property type="protein sequence ID" value="SCL32251.1"/>
    <property type="molecule type" value="Genomic_DNA"/>
</dbReference>
<protein>
    <submittedName>
        <fullName evidence="1">Uncharacterized protein</fullName>
    </submittedName>
</protein>
<dbReference type="Proteomes" id="UP000198906">
    <property type="component" value="Unassembled WGS sequence"/>
</dbReference>
<gene>
    <name evidence="1" type="ORF">GA0074694_6208</name>
</gene>
<keyword evidence="2" id="KW-1185">Reference proteome</keyword>
<accession>A0A1C6SRT0</accession>
<proteinExistence type="predicted"/>
<name>A0A1C6SRT0_9ACTN</name>